<dbReference type="EMBL" id="JXLN01002938">
    <property type="protein sequence ID" value="KPM02796.1"/>
    <property type="molecule type" value="Genomic_DNA"/>
</dbReference>
<dbReference type="InterPro" id="IPR029028">
    <property type="entry name" value="Alpha/beta_knot_MTases"/>
</dbReference>
<organism evidence="3 6">
    <name type="scientific">Sarcoptes scabiei</name>
    <name type="common">Itch mite</name>
    <name type="synonym">Acarus scabiei</name>
    <dbReference type="NCBI Taxonomy" id="52283"/>
    <lineage>
        <taxon>Eukaryota</taxon>
        <taxon>Metazoa</taxon>
        <taxon>Ecdysozoa</taxon>
        <taxon>Arthropoda</taxon>
        <taxon>Chelicerata</taxon>
        <taxon>Arachnida</taxon>
        <taxon>Acari</taxon>
        <taxon>Acariformes</taxon>
        <taxon>Sarcoptiformes</taxon>
        <taxon>Astigmata</taxon>
        <taxon>Psoroptidia</taxon>
        <taxon>Sarcoptoidea</taxon>
        <taxon>Sarcoptidae</taxon>
        <taxon>Sarcoptinae</taxon>
        <taxon>Sarcoptes</taxon>
    </lineage>
</organism>
<evidence type="ECO:0000313" key="2">
    <source>
        <dbReference type="EMBL" id="KAF7493967.1"/>
    </source>
</evidence>
<evidence type="ECO:0000313" key="3">
    <source>
        <dbReference type="EMBL" id="KPM02796.1"/>
    </source>
</evidence>
<dbReference type="EMBL" id="WVUK01000054">
    <property type="protein sequence ID" value="KAF7493967.1"/>
    <property type="molecule type" value="Genomic_DNA"/>
</dbReference>
<dbReference type="Pfam" id="PF02598">
    <property type="entry name" value="Methyltrn_RNA_3"/>
    <property type="match status" value="1"/>
</dbReference>
<dbReference type="Proteomes" id="UP000616769">
    <property type="component" value="Unassembled WGS sequence"/>
</dbReference>
<evidence type="ECO:0000313" key="4">
    <source>
        <dbReference type="EnsemblMetazoa" id="KAF7493967.1"/>
    </source>
</evidence>
<dbReference type="Proteomes" id="UP000070412">
    <property type="component" value="Unassembled WGS sequence"/>
</dbReference>
<comment type="similarity">
    <text evidence="1">Belongs to the class IV-like SAM-binding methyltransferase superfamily.</text>
</comment>
<protein>
    <submittedName>
        <fullName evidence="2">Putative methyltransferase C9orf114</fullName>
    </submittedName>
    <submittedName>
        <fullName evidence="3">RNA methyltransferase-like protein 2</fullName>
    </submittedName>
</protein>
<dbReference type="SUPFAM" id="SSF75217">
    <property type="entry name" value="alpha/beta knot"/>
    <property type="match status" value="1"/>
</dbReference>
<proteinExistence type="inferred from homology"/>
<evidence type="ECO:0000256" key="1">
    <source>
        <dbReference type="ARBA" id="ARBA00009841"/>
    </source>
</evidence>
<dbReference type="InterPro" id="IPR012340">
    <property type="entry name" value="NA-bd_OB-fold"/>
</dbReference>
<accession>A0A131ZVG4</accession>
<name>A0A131ZVG4_SARSC</name>
<dbReference type="InterPro" id="IPR029026">
    <property type="entry name" value="tRNA_m1G_MTases_N"/>
</dbReference>
<dbReference type="CDD" id="cd18086">
    <property type="entry name" value="HsC9orf114-like"/>
    <property type="match status" value="1"/>
</dbReference>
<dbReference type="GO" id="GO:0008168">
    <property type="term" value="F:methyltransferase activity"/>
    <property type="evidence" value="ECO:0007669"/>
    <property type="project" value="UniProtKB-KW"/>
</dbReference>
<reference evidence="3 6" key="1">
    <citation type="journal article" date="2015" name="Parasit. Vectors">
        <title>Draft genome of the scabies mite.</title>
        <authorList>
            <person name="Rider S.D.Jr."/>
            <person name="Morgan M.S."/>
            <person name="Arlian L.G."/>
        </authorList>
    </citation>
    <scope>NUCLEOTIDE SEQUENCE [LARGE SCALE GENOMIC DNA]</scope>
    <source>
        <strain evidence="3">Arlian Lab</strain>
    </source>
</reference>
<dbReference type="Gene3D" id="2.40.50.140">
    <property type="entry name" value="Nucleic acid-binding proteins"/>
    <property type="match status" value="1"/>
</dbReference>
<keyword evidence="5" id="KW-1185">Reference proteome</keyword>
<dbReference type="VEuPathDB" id="VectorBase:SSCA005639"/>
<dbReference type="InterPro" id="IPR003750">
    <property type="entry name" value="Put_MeTrfase-C9orf114-like"/>
</dbReference>
<dbReference type="SUPFAM" id="SSF50249">
    <property type="entry name" value="Nucleic acid-binding proteins"/>
    <property type="match status" value="1"/>
</dbReference>
<dbReference type="GO" id="GO:0032259">
    <property type="term" value="P:methylation"/>
    <property type="evidence" value="ECO:0007669"/>
    <property type="project" value="UniProtKB-KW"/>
</dbReference>
<dbReference type="Gene3D" id="3.40.1280.10">
    <property type="match status" value="1"/>
</dbReference>
<dbReference type="PANTHER" id="PTHR12150:SF13">
    <property type="entry name" value="METHYLTRANSFERASE C9ORF114-RELATED"/>
    <property type="match status" value="1"/>
</dbReference>
<reference evidence="4" key="4">
    <citation type="submission" date="2022-06" db="UniProtKB">
        <authorList>
            <consortium name="EnsemblMetazoa"/>
        </authorList>
    </citation>
    <scope>IDENTIFICATION</scope>
</reference>
<dbReference type="PANTHER" id="PTHR12150">
    <property type="entry name" value="CLASS IV SAM-BINDING METHYLTRANSFERASE-RELATED"/>
    <property type="match status" value="1"/>
</dbReference>
<reference evidence="2" key="3">
    <citation type="submission" date="2020-01" db="EMBL/GenBank/DDBJ databases">
        <authorList>
            <person name="Korhonen P.K.K."/>
            <person name="Guangxu M.G."/>
            <person name="Wang T.W."/>
            <person name="Stroehlein A.J.S."/>
            <person name="Young N.D."/>
            <person name="Ang C.-S.A."/>
            <person name="Fernando D.W.F."/>
            <person name="Lu H.L."/>
            <person name="Taylor S.T."/>
            <person name="Ehtesham M.E.M."/>
            <person name="Najaraj S.H.N."/>
            <person name="Harsha G.H.G."/>
            <person name="Madugundu A.M."/>
            <person name="Renuse S.R."/>
            <person name="Holt D.H."/>
            <person name="Pandey A.P."/>
            <person name="Papenfuss A.P."/>
            <person name="Gasser R.B.G."/>
            <person name="Fischer K.F."/>
        </authorList>
    </citation>
    <scope>NUCLEOTIDE SEQUENCE</scope>
    <source>
        <strain evidence="2">SSS_KF_BRIS2020</strain>
    </source>
</reference>
<gene>
    <name evidence="3" type="ORF">QR98_0012170</name>
    <name evidence="2" type="ORF">SSS_2821</name>
</gene>
<sequence length="317" mass="35911">MEIDSSGGRDWTVSIAIPSSIVDNAQSQELRSYLIGQIARSLIIFNIDEIVVYDETCSGSETTKEQSLSRCQQTLQMTVRILEYLECPQYLRKQLFPLQPCLRYAGLLNPLESPHHLSITDQCPYREGVVLDKLNQNGFSCVDIGLKQDCEIDRCLQPGIRVTIKIDPDCSHKRKTSRLKGVVVSPSEPREKCGIYWGYSIRIAHSLSDVLNQCPFDDNGSYDLRIGTSDKGDNIDRSLKKIPNQFKHLLIVFGGLRGIEYAHQSDRSLRATIETSNLFDYYLNTCPNQGSDTIRTEEAILITLAALRKRLFRARKC</sequence>
<dbReference type="EnsemblMetazoa" id="SSS_2821s_mrna">
    <property type="protein sequence ID" value="KAF7493967.1"/>
    <property type="gene ID" value="SSS_2821"/>
</dbReference>
<evidence type="ECO:0000313" key="5">
    <source>
        <dbReference type="Proteomes" id="UP000070412"/>
    </source>
</evidence>
<reference evidence="5" key="2">
    <citation type="journal article" date="2020" name="PLoS Negl. Trop. Dis.">
        <title>High-quality nuclear genome for Sarcoptes scabiei-A critical resource for a neglected parasite.</title>
        <authorList>
            <person name="Korhonen P.K."/>
            <person name="Gasser R.B."/>
            <person name="Ma G."/>
            <person name="Wang T."/>
            <person name="Stroehlein A.J."/>
            <person name="Young N.D."/>
            <person name="Ang C.S."/>
            <person name="Fernando D.D."/>
            <person name="Lu H.C."/>
            <person name="Taylor S."/>
            <person name="Reynolds S.L."/>
            <person name="Mofiz E."/>
            <person name="Najaraj S.H."/>
            <person name="Gowda H."/>
            <person name="Madugundu A."/>
            <person name="Renuse S."/>
            <person name="Holt D."/>
            <person name="Pandey A."/>
            <person name="Papenfuss A.T."/>
            <person name="Fischer K."/>
        </authorList>
    </citation>
    <scope>NUCLEOTIDE SEQUENCE [LARGE SCALE GENOMIC DNA]</scope>
</reference>
<keyword evidence="2" id="KW-0808">Transferase</keyword>
<evidence type="ECO:0000313" key="6">
    <source>
        <dbReference type="Proteomes" id="UP000616769"/>
    </source>
</evidence>
<dbReference type="AlphaFoldDB" id="A0A131ZVG4"/>
<dbReference type="OrthoDB" id="361029at2759"/>
<keyword evidence="3" id="KW-0489">Methyltransferase</keyword>